<keyword evidence="2" id="KW-1185">Reference proteome</keyword>
<proteinExistence type="predicted"/>
<evidence type="ECO:0000313" key="1">
    <source>
        <dbReference type="EMBL" id="KAK8934744.1"/>
    </source>
</evidence>
<protein>
    <submittedName>
        <fullName evidence="1">COP9 signalosome complex subunit 8</fullName>
    </submittedName>
</protein>
<organism evidence="1 2">
    <name type="scientific">Platanthera zijinensis</name>
    <dbReference type="NCBI Taxonomy" id="2320716"/>
    <lineage>
        <taxon>Eukaryota</taxon>
        <taxon>Viridiplantae</taxon>
        <taxon>Streptophyta</taxon>
        <taxon>Embryophyta</taxon>
        <taxon>Tracheophyta</taxon>
        <taxon>Spermatophyta</taxon>
        <taxon>Magnoliopsida</taxon>
        <taxon>Liliopsida</taxon>
        <taxon>Asparagales</taxon>
        <taxon>Orchidaceae</taxon>
        <taxon>Orchidoideae</taxon>
        <taxon>Orchideae</taxon>
        <taxon>Orchidinae</taxon>
        <taxon>Platanthera</taxon>
    </lineage>
</organism>
<comment type="caution">
    <text evidence="1">The sequence shown here is derived from an EMBL/GenBank/DDBJ whole genome shotgun (WGS) entry which is preliminary data.</text>
</comment>
<dbReference type="Proteomes" id="UP001418222">
    <property type="component" value="Unassembled WGS sequence"/>
</dbReference>
<reference evidence="1 2" key="1">
    <citation type="journal article" date="2022" name="Nat. Plants">
        <title>Genomes of leafy and leafless Platanthera orchids illuminate the evolution of mycoheterotrophy.</title>
        <authorList>
            <person name="Li M.H."/>
            <person name="Liu K.W."/>
            <person name="Li Z."/>
            <person name="Lu H.C."/>
            <person name="Ye Q.L."/>
            <person name="Zhang D."/>
            <person name="Wang J.Y."/>
            <person name="Li Y.F."/>
            <person name="Zhong Z.M."/>
            <person name="Liu X."/>
            <person name="Yu X."/>
            <person name="Liu D.K."/>
            <person name="Tu X.D."/>
            <person name="Liu B."/>
            <person name="Hao Y."/>
            <person name="Liao X.Y."/>
            <person name="Jiang Y.T."/>
            <person name="Sun W.H."/>
            <person name="Chen J."/>
            <person name="Chen Y.Q."/>
            <person name="Ai Y."/>
            <person name="Zhai J.W."/>
            <person name="Wu S.S."/>
            <person name="Zhou Z."/>
            <person name="Hsiao Y.Y."/>
            <person name="Wu W.L."/>
            <person name="Chen Y.Y."/>
            <person name="Lin Y.F."/>
            <person name="Hsu J.L."/>
            <person name="Li C.Y."/>
            <person name="Wang Z.W."/>
            <person name="Zhao X."/>
            <person name="Zhong W.Y."/>
            <person name="Ma X.K."/>
            <person name="Ma L."/>
            <person name="Huang J."/>
            <person name="Chen G.Z."/>
            <person name="Huang M.Z."/>
            <person name="Huang L."/>
            <person name="Peng D.H."/>
            <person name="Luo Y.B."/>
            <person name="Zou S.Q."/>
            <person name="Chen S.P."/>
            <person name="Lan S."/>
            <person name="Tsai W.C."/>
            <person name="Van de Peer Y."/>
            <person name="Liu Z.J."/>
        </authorList>
    </citation>
    <scope>NUCLEOTIDE SEQUENCE [LARGE SCALE GENOMIC DNA]</scope>
    <source>
        <strain evidence="1">Lor287</strain>
    </source>
</reference>
<gene>
    <name evidence="1" type="primary">CSN8</name>
    <name evidence="1" type="ORF">KSP39_PZI014591</name>
</gene>
<sequence>MYTPTISTALDFYGSQFQVVLKRPGRGCGCLEDWAVSLEQGLCWGHASIRGFDWSLKPLALLLPLEVLLNISESYAKRNFQLLVAAYSTISVADTALFLGMSEDDATSYRSTFPQDDSSILGLVVSVSESEEHAQSLWLAFMGVSAGLQPE</sequence>
<dbReference type="EMBL" id="JBBWWQ010000012">
    <property type="protein sequence ID" value="KAK8934744.1"/>
    <property type="molecule type" value="Genomic_DNA"/>
</dbReference>
<evidence type="ECO:0000313" key="2">
    <source>
        <dbReference type="Proteomes" id="UP001418222"/>
    </source>
</evidence>
<dbReference type="AlphaFoldDB" id="A0AAP0G2S5"/>
<accession>A0AAP0G2S5</accession>
<name>A0AAP0G2S5_9ASPA</name>